<dbReference type="RefSeq" id="WP_377117276.1">
    <property type="nucleotide sequence ID" value="NZ_JBHTHZ010000014.1"/>
</dbReference>
<evidence type="ECO:0000313" key="3">
    <source>
        <dbReference type="Proteomes" id="UP001597010"/>
    </source>
</evidence>
<reference evidence="3" key="1">
    <citation type="journal article" date="2019" name="Int. J. Syst. Evol. Microbiol.">
        <title>The Global Catalogue of Microorganisms (GCM) 10K type strain sequencing project: providing services to taxonomists for standard genome sequencing and annotation.</title>
        <authorList>
            <consortium name="The Broad Institute Genomics Platform"/>
            <consortium name="The Broad Institute Genome Sequencing Center for Infectious Disease"/>
            <person name="Wu L."/>
            <person name="Ma J."/>
        </authorList>
    </citation>
    <scope>NUCLEOTIDE SEQUENCE [LARGE SCALE GENOMIC DNA]</scope>
    <source>
        <strain evidence="3">CCUG 61484</strain>
    </source>
</reference>
<gene>
    <name evidence="2" type="primary">mobC</name>
    <name evidence="2" type="ORF">ACFQZX_16135</name>
</gene>
<evidence type="ECO:0000313" key="2">
    <source>
        <dbReference type="EMBL" id="MFD0795153.1"/>
    </source>
</evidence>
<proteinExistence type="predicted"/>
<name>A0ABW3AVS5_9SPHI</name>
<feature type="domain" description="Bacterial mobilisation" evidence="1">
    <location>
        <begin position="67"/>
        <end position="106"/>
    </location>
</feature>
<sequence>MARPKKDKEHKLSATVVFRLTEGELRKLEHWSVICGQHLAVMIRQKLFTGKYPKTVLPKVTVELYGELNRIGVNINQLTKQVNAGRLPAALLPVLEAVAKQQQEIIRRLLDDRG</sequence>
<accession>A0ABW3AVS5</accession>
<dbReference type="Proteomes" id="UP001597010">
    <property type="component" value="Unassembled WGS sequence"/>
</dbReference>
<comment type="caution">
    <text evidence="2">The sequence shown here is derived from an EMBL/GenBank/DDBJ whole genome shotgun (WGS) entry which is preliminary data.</text>
</comment>
<dbReference type="InterPro" id="IPR008687">
    <property type="entry name" value="MobC"/>
</dbReference>
<dbReference type="EMBL" id="JBHTHZ010000014">
    <property type="protein sequence ID" value="MFD0795153.1"/>
    <property type="molecule type" value="Genomic_DNA"/>
</dbReference>
<keyword evidence="3" id="KW-1185">Reference proteome</keyword>
<protein>
    <submittedName>
        <fullName evidence="2">Plasmid mobilization relaxosome protein MobC</fullName>
    </submittedName>
</protein>
<organism evidence="2 3">
    <name type="scientific">Mucilaginibacter litoreus</name>
    <dbReference type="NCBI Taxonomy" id="1048221"/>
    <lineage>
        <taxon>Bacteria</taxon>
        <taxon>Pseudomonadati</taxon>
        <taxon>Bacteroidota</taxon>
        <taxon>Sphingobacteriia</taxon>
        <taxon>Sphingobacteriales</taxon>
        <taxon>Sphingobacteriaceae</taxon>
        <taxon>Mucilaginibacter</taxon>
    </lineage>
</organism>
<dbReference type="Pfam" id="PF05713">
    <property type="entry name" value="MobC"/>
    <property type="match status" value="1"/>
</dbReference>
<evidence type="ECO:0000259" key="1">
    <source>
        <dbReference type="Pfam" id="PF05713"/>
    </source>
</evidence>